<gene>
    <name evidence="7" type="ORF">N8K70_13250</name>
</gene>
<keyword evidence="2" id="KW-0663">Pyridoxal phosphate</keyword>
<name>A0AA97FG08_9MICO</name>
<evidence type="ECO:0000256" key="3">
    <source>
        <dbReference type="ARBA" id="ARBA00023015"/>
    </source>
</evidence>
<protein>
    <submittedName>
        <fullName evidence="7">Aminotransferase class I/II-fold pyridoxal phosphate-dependent enzyme</fullName>
    </submittedName>
</protein>
<dbReference type="PANTHER" id="PTHR46577">
    <property type="entry name" value="HTH-TYPE TRANSCRIPTIONAL REGULATORY PROTEIN GABR"/>
    <property type="match status" value="1"/>
</dbReference>
<keyword evidence="7" id="KW-0808">Transferase</keyword>
<evidence type="ECO:0000256" key="4">
    <source>
        <dbReference type="ARBA" id="ARBA00023125"/>
    </source>
</evidence>
<dbReference type="InterPro" id="IPR036390">
    <property type="entry name" value="WH_DNA-bd_sf"/>
</dbReference>
<accession>A0AA97FG08</accession>
<dbReference type="InterPro" id="IPR051446">
    <property type="entry name" value="HTH_trans_reg/aminotransferase"/>
</dbReference>
<dbReference type="InterPro" id="IPR004839">
    <property type="entry name" value="Aminotransferase_I/II_large"/>
</dbReference>
<dbReference type="GO" id="GO:0003677">
    <property type="term" value="F:DNA binding"/>
    <property type="evidence" value="ECO:0007669"/>
    <property type="project" value="UniProtKB-KW"/>
</dbReference>
<evidence type="ECO:0000256" key="2">
    <source>
        <dbReference type="ARBA" id="ARBA00022898"/>
    </source>
</evidence>
<dbReference type="InterPro" id="IPR015424">
    <property type="entry name" value="PyrdxlP-dep_Trfase"/>
</dbReference>
<dbReference type="AlphaFoldDB" id="A0AA97FG08"/>
<dbReference type="Pfam" id="PF00392">
    <property type="entry name" value="GntR"/>
    <property type="match status" value="1"/>
</dbReference>
<dbReference type="GO" id="GO:0003700">
    <property type="term" value="F:DNA-binding transcription factor activity"/>
    <property type="evidence" value="ECO:0007669"/>
    <property type="project" value="InterPro"/>
</dbReference>
<organism evidence="7 8">
    <name type="scientific">Microbacterium betulae</name>
    <dbReference type="NCBI Taxonomy" id="2981139"/>
    <lineage>
        <taxon>Bacteria</taxon>
        <taxon>Bacillati</taxon>
        <taxon>Actinomycetota</taxon>
        <taxon>Actinomycetes</taxon>
        <taxon>Micrococcales</taxon>
        <taxon>Microbacteriaceae</taxon>
        <taxon>Microbacterium</taxon>
    </lineage>
</organism>
<dbReference type="PROSITE" id="PS50949">
    <property type="entry name" value="HTH_GNTR"/>
    <property type="match status" value="1"/>
</dbReference>
<sequence length="439" mass="47455">MTTNDDPWRSISGRTAQAIAMEIRSLIEQGTVPPGDRLPTVRSLAQTLEVSPTTITEAWNRLLSAGLIRTEGRRGTFVSPRVGKRSVETALGSIVMDVAQGAVDASLLPDLRPAIDAALRSPDLHAHDFSYITNELRAAVEPSWPYRPEAWTTTDGGMDAASLALRALTRQGHVVALEQPASQRTISLLRTARRRVVGVRWDDEGPSPDELRHAIEAQNASLFAWQPRTHYPTGRTVSERRLDALAEVLETHPHVVVLEDDLAGDASVAPPRSLAAHLPDSVVRIRSFDAAYGLDLRTAVVSGSRDNIRALNTARGALAVWNSRILQNALAWLLQDADTQTLVDRAAKTYQKRRSVLVDAIRGHGVTMDAGTGTVVWVPVKDEVEAVDVLDDAGIASGLGSVCWLDASDQRHIRVPVGAHELGPVESARLAAAVAHAAR</sequence>
<dbReference type="InterPro" id="IPR000524">
    <property type="entry name" value="Tscrpt_reg_HTH_GntR"/>
</dbReference>
<dbReference type="SUPFAM" id="SSF53383">
    <property type="entry name" value="PLP-dependent transferases"/>
    <property type="match status" value="1"/>
</dbReference>
<keyword evidence="3" id="KW-0805">Transcription regulation</keyword>
<feature type="domain" description="HTH gntR-type" evidence="6">
    <location>
        <begin position="13"/>
        <end position="81"/>
    </location>
</feature>
<dbReference type="CDD" id="cd07377">
    <property type="entry name" value="WHTH_GntR"/>
    <property type="match status" value="1"/>
</dbReference>
<evidence type="ECO:0000256" key="5">
    <source>
        <dbReference type="ARBA" id="ARBA00023163"/>
    </source>
</evidence>
<dbReference type="CDD" id="cd00609">
    <property type="entry name" value="AAT_like"/>
    <property type="match status" value="1"/>
</dbReference>
<evidence type="ECO:0000259" key="6">
    <source>
        <dbReference type="PROSITE" id="PS50949"/>
    </source>
</evidence>
<dbReference type="Proteomes" id="UP001305498">
    <property type="component" value="Chromosome"/>
</dbReference>
<dbReference type="PANTHER" id="PTHR46577:SF1">
    <property type="entry name" value="HTH-TYPE TRANSCRIPTIONAL REGULATORY PROTEIN GABR"/>
    <property type="match status" value="1"/>
</dbReference>
<comment type="similarity">
    <text evidence="1">In the C-terminal section; belongs to the class-I pyridoxal-phosphate-dependent aminotransferase family.</text>
</comment>
<dbReference type="RefSeq" id="WP_317138817.1">
    <property type="nucleotide sequence ID" value="NZ_CP118157.1"/>
</dbReference>
<keyword evidence="7" id="KW-0032">Aminotransferase</keyword>
<keyword evidence="5" id="KW-0804">Transcription</keyword>
<proteinExistence type="inferred from homology"/>
<dbReference type="InterPro" id="IPR015421">
    <property type="entry name" value="PyrdxlP-dep_Trfase_major"/>
</dbReference>
<evidence type="ECO:0000256" key="1">
    <source>
        <dbReference type="ARBA" id="ARBA00005384"/>
    </source>
</evidence>
<dbReference type="Pfam" id="PF00155">
    <property type="entry name" value="Aminotran_1_2"/>
    <property type="match status" value="1"/>
</dbReference>
<reference evidence="7 8" key="1">
    <citation type="submission" date="2023-02" db="EMBL/GenBank/DDBJ databases">
        <title>Microbacterium betulae sp. nov., isolated from birch wood.</title>
        <authorList>
            <person name="Pasciak M."/>
            <person name="Pawlik K.J."/>
            <person name="Martynowski D."/>
            <person name="Laczmanski L."/>
            <person name="Ciekot J."/>
            <person name="Szponar B."/>
            <person name="Wojcik-Fatla A."/>
            <person name="Mackiewicz B."/>
            <person name="Farian E."/>
            <person name="Cholewa G."/>
            <person name="Cholewa A."/>
            <person name="Dutkiewicz J."/>
        </authorList>
    </citation>
    <scope>NUCLEOTIDE SEQUENCE [LARGE SCALE GENOMIC DNA]</scope>
    <source>
        <strain evidence="7 8">AB</strain>
    </source>
</reference>
<dbReference type="KEGG" id="mbet:N8K70_13250"/>
<dbReference type="Gene3D" id="1.10.10.10">
    <property type="entry name" value="Winged helix-like DNA-binding domain superfamily/Winged helix DNA-binding domain"/>
    <property type="match status" value="1"/>
</dbReference>
<dbReference type="SMART" id="SM00345">
    <property type="entry name" value="HTH_GNTR"/>
    <property type="match status" value="1"/>
</dbReference>
<evidence type="ECO:0000313" key="8">
    <source>
        <dbReference type="Proteomes" id="UP001305498"/>
    </source>
</evidence>
<evidence type="ECO:0000313" key="7">
    <source>
        <dbReference type="EMBL" id="WOF22345.1"/>
    </source>
</evidence>
<dbReference type="SUPFAM" id="SSF46785">
    <property type="entry name" value="Winged helix' DNA-binding domain"/>
    <property type="match status" value="1"/>
</dbReference>
<dbReference type="GO" id="GO:0008483">
    <property type="term" value="F:transaminase activity"/>
    <property type="evidence" value="ECO:0007669"/>
    <property type="project" value="UniProtKB-KW"/>
</dbReference>
<keyword evidence="4" id="KW-0238">DNA-binding</keyword>
<dbReference type="EMBL" id="CP118157">
    <property type="protein sequence ID" value="WOF22345.1"/>
    <property type="molecule type" value="Genomic_DNA"/>
</dbReference>
<dbReference type="InterPro" id="IPR036388">
    <property type="entry name" value="WH-like_DNA-bd_sf"/>
</dbReference>
<dbReference type="GO" id="GO:0030170">
    <property type="term" value="F:pyridoxal phosphate binding"/>
    <property type="evidence" value="ECO:0007669"/>
    <property type="project" value="InterPro"/>
</dbReference>
<dbReference type="Gene3D" id="3.40.640.10">
    <property type="entry name" value="Type I PLP-dependent aspartate aminotransferase-like (Major domain)"/>
    <property type="match status" value="1"/>
</dbReference>
<keyword evidence="8" id="KW-1185">Reference proteome</keyword>